<organism evidence="1 2">
    <name type="scientific">Candidatus Collierbacteria bacterium CG1_02_44_10</name>
    <dbReference type="NCBI Taxonomy" id="1805087"/>
    <lineage>
        <taxon>Bacteria</taxon>
        <taxon>Candidatus Collieribacteriota</taxon>
    </lineage>
</organism>
<evidence type="ECO:0008006" key="3">
    <source>
        <dbReference type="Google" id="ProtNLM"/>
    </source>
</evidence>
<dbReference type="InterPro" id="IPR035093">
    <property type="entry name" value="RelE/ParE_toxin_dom_sf"/>
</dbReference>
<evidence type="ECO:0000313" key="2">
    <source>
        <dbReference type="Proteomes" id="UP000182345"/>
    </source>
</evidence>
<dbReference type="InterPro" id="IPR004386">
    <property type="entry name" value="Toxin_YafQ-like"/>
</dbReference>
<protein>
    <recommendedName>
        <fullName evidence="3">Plasmid stabilization protein</fullName>
    </recommendedName>
</protein>
<name>A0A1J4RVA5_9BACT</name>
<dbReference type="SUPFAM" id="SSF143011">
    <property type="entry name" value="RelE-like"/>
    <property type="match status" value="1"/>
</dbReference>
<accession>A0A1J4RVA5</accession>
<dbReference type="AlphaFoldDB" id="A0A1J4RVA5"/>
<proteinExistence type="predicted"/>
<sequence length="88" mass="10224">MIVHTSHFFDKNFKKRVSSNKKLVIQFQERLQIFINQSNHRLLKTHELTGPKKGLSAFSITGDIRVVFRKISETEVVLVDIGSHNQVY</sequence>
<reference evidence="1 2" key="1">
    <citation type="journal article" date="2016" name="Environ. Microbiol.">
        <title>Genomic resolution of a cold subsurface aquifer community provides metabolic insights for novel microbes adapted to high CO concentrations.</title>
        <authorList>
            <person name="Probst A.J."/>
            <person name="Castelle C.J."/>
            <person name="Singh A."/>
            <person name="Brown C.T."/>
            <person name="Anantharaman K."/>
            <person name="Sharon I."/>
            <person name="Hug L.A."/>
            <person name="Burstein D."/>
            <person name="Emerson J.B."/>
            <person name="Thomas B.C."/>
            <person name="Banfield J.F."/>
        </authorList>
    </citation>
    <scope>NUCLEOTIDE SEQUENCE [LARGE SCALE GENOMIC DNA]</scope>
    <source>
        <strain evidence="1">CG1_02_44_10</strain>
    </source>
</reference>
<dbReference type="Gene3D" id="3.30.2310.20">
    <property type="entry name" value="RelE-like"/>
    <property type="match status" value="1"/>
</dbReference>
<dbReference type="EMBL" id="MNUK01000055">
    <property type="protein sequence ID" value="OIN90984.1"/>
    <property type="molecule type" value="Genomic_DNA"/>
</dbReference>
<dbReference type="Pfam" id="PF15738">
    <property type="entry name" value="YafQ_toxin"/>
    <property type="match status" value="1"/>
</dbReference>
<comment type="caution">
    <text evidence="1">The sequence shown here is derived from an EMBL/GenBank/DDBJ whole genome shotgun (WGS) entry which is preliminary data.</text>
</comment>
<gene>
    <name evidence="1" type="ORF">AUJ42_02310</name>
</gene>
<evidence type="ECO:0000313" key="1">
    <source>
        <dbReference type="EMBL" id="OIN90984.1"/>
    </source>
</evidence>
<dbReference type="Proteomes" id="UP000182345">
    <property type="component" value="Unassembled WGS sequence"/>
</dbReference>